<name>A0ABS6KCB5_9FIRM</name>
<reference evidence="1 2" key="1">
    <citation type="submission" date="2021-06" db="EMBL/GenBank/DDBJ databases">
        <title>Description of novel taxa of the family Lachnospiraceae.</title>
        <authorList>
            <person name="Chaplin A.V."/>
            <person name="Sokolova S.R."/>
            <person name="Pikina A.P."/>
            <person name="Korzhanova M."/>
            <person name="Belova V."/>
            <person name="Korostin D."/>
            <person name="Efimov B.A."/>
        </authorList>
    </citation>
    <scope>NUCLEOTIDE SEQUENCE [LARGE SCALE GENOMIC DNA]</scope>
    <source>
        <strain evidence="1 2">ASD4241</strain>
    </source>
</reference>
<gene>
    <name evidence="1" type="ORF">KTH90_19245</name>
</gene>
<dbReference type="Pfam" id="PF17132">
    <property type="entry name" value="Glyco_hydro_106"/>
    <property type="match status" value="1"/>
</dbReference>
<accession>A0ABS6KCB5</accession>
<dbReference type="Proteomes" id="UP001314681">
    <property type="component" value="Unassembled WGS sequence"/>
</dbReference>
<dbReference type="PANTHER" id="PTHR36848:SF2">
    <property type="entry name" value="SECRETED PROTEIN"/>
    <property type="match status" value="1"/>
</dbReference>
<protein>
    <recommendedName>
        <fullName evidence="3">Glycoside hydrolase family 2</fullName>
    </recommendedName>
</protein>
<dbReference type="RefSeq" id="WP_158353302.1">
    <property type="nucleotide sequence ID" value="NZ_JAHQCX010000016.1"/>
</dbReference>
<proteinExistence type="predicted"/>
<sequence length="1063" mass="121411">MKENADSYELWNRFCVPPSDARTAPFWIWNSSMEESEITESLDELKSHGFGGVFIHPRPGLYVPYLSPEWYQKCDFALREARKRGLKVYLYDENSYPSGFGGGHVSAELPDCLATSVRFELKTGQELAADDAGLTKWFAEDSTVKVFSCYETGETLTLTRDITECPRTLWTTYGDLFCVLSFVEAKPEKWLGGFANVDLLRPEAAQTFLQKIYQPYFEHFGEYFGSDIPAIFSDEPSITGSNLYGTGAGQSLPFSYWFAYEFQRENGYDLTACLPALFCDVEAPWFPHDCKKIRYDYYLTSQKLWTDHFLIPVSTWCHNHGIAWTGHFIEDDWPRAGSQVVDPSTMANYEFMDWPAVDLLMNFRFLTDPTDTLSLILWEVKSAANQFGKEKVLCESFGAGGWDSTLEDFKRIGDWLLVNGINFLTPHYTAVSLLGCRKRDHPLSFDWREPWWDDFTELNDYFGRLSSLFQQGVNRCRILVIHPTMTGYLRLQDREPVNLQYGILPSSPDMRGYLDFLQKLRFEQWDFDLGDEILLRRHGSCQDGKLCVGQRAYDLVILPAEAETLCSSTCSLLSDYLAQGGVLLTTGTPGMRVDGALCPDAWEFLKASSGCQTMASYDELLSLLPSYLPPRITADIPWAAGVEHMEKELNPTQTLYFIVNHSLDVFRTKLTVAGSHVEIWDPWTLRKTVPACVRDGSHITFTLRLNNQESLLFMVSKDPACQSIKTSLDYPVRHQGNVQDNDFHPLRPSRIVPETDNYFLLDYTTMRLDGHNHPDLSCAAATKILYRKRGYSKNPWDNEIQFNSRTNSRNHYDAQSGFCLEYRFDVRSIPLRAELLAEQGEAYELQVNGHSVRWEASPGHEASPGLDHDLTAAMIRDHLVLGSNFICLQNDQFHNRLEIESLFLKGSFGVYPGETHWHMDHQPDLTLGALSTQGYPFYPGTVRYEFEYRWDAVHRVLIRLPHCECSAMRLFVNNIPYELAYVNGQNQFDITSALHPGSNLLCVRLCASLKNLLGPHFAPDIPRRTAWPNMWRHTPAHTPPHPLDYDLIPYGLTDPPSIAELPL</sequence>
<dbReference type="EMBL" id="JAHQCX010000016">
    <property type="protein sequence ID" value="MBU9728148.1"/>
    <property type="molecule type" value="Genomic_DNA"/>
</dbReference>
<evidence type="ECO:0008006" key="3">
    <source>
        <dbReference type="Google" id="ProtNLM"/>
    </source>
</evidence>
<evidence type="ECO:0000313" key="1">
    <source>
        <dbReference type="EMBL" id="MBU9728148.1"/>
    </source>
</evidence>
<comment type="caution">
    <text evidence="1">The sequence shown here is derived from an EMBL/GenBank/DDBJ whole genome shotgun (WGS) entry which is preliminary data.</text>
</comment>
<dbReference type="InterPro" id="IPR053161">
    <property type="entry name" value="Ulvan_degrading_GH"/>
</dbReference>
<organism evidence="1 2">
    <name type="scientific">Diplocloster modestus</name>
    <dbReference type="NCBI Taxonomy" id="2850322"/>
    <lineage>
        <taxon>Bacteria</taxon>
        <taxon>Bacillati</taxon>
        <taxon>Bacillota</taxon>
        <taxon>Clostridia</taxon>
        <taxon>Lachnospirales</taxon>
        <taxon>Lachnospiraceae</taxon>
        <taxon>Diplocloster</taxon>
    </lineage>
</organism>
<dbReference type="PANTHER" id="PTHR36848">
    <property type="entry name" value="DNA-BINDING PROTEIN (PUTATIVE SECRETED PROTEIN)-RELATED"/>
    <property type="match status" value="1"/>
</dbReference>
<evidence type="ECO:0000313" key="2">
    <source>
        <dbReference type="Proteomes" id="UP001314681"/>
    </source>
</evidence>
<keyword evidence="2" id="KW-1185">Reference proteome</keyword>
<dbReference type="CDD" id="cd03143">
    <property type="entry name" value="A4_beta-galactosidase_middle_domain"/>
    <property type="match status" value="1"/>
</dbReference>